<dbReference type="Proteomes" id="UP001549106">
    <property type="component" value="Unassembled WGS sequence"/>
</dbReference>
<name>A0ABV2M7A0_9FIRM</name>
<keyword evidence="2" id="KW-1185">Reference proteome</keyword>
<gene>
    <name evidence="1" type="ORF">ABID24_003619</name>
</gene>
<accession>A0ABV2M7A0</accession>
<organism evidence="1 2">
    <name type="scientific">Blautia caecimuris</name>
    <dbReference type="NCBI Taxonomy" id="1796615"/>
    <lineage>
        <taxon>Bacteria</taxon>
        <taxon>Bacillati</taxon>
        <taxon>Bacillota</taxon>
        <taxon>Clostridia</taxon>
        <taxon>Lachnospirales</taxon>
        <taxon>Lachnospiraceae</taxon>
        <taxon>Blautia</taxon>
    </lineage>
</organism>
<evidence type="ECO:0000313" key="1">
    <source>
        <dbReference type="EMBL" id="MET3752345.1"/>
    </source>
</evidence>
<dbReference type="EMBL" id="JBEPMJ010000047">
    <property type="protein sequence ID" value="MET3752345.1"/>
    <property type="molecule type" value="Genomic_DNA"/>
</dbReference>
<evidence type="ECO:0000313" key="2">
    <source>
        <dbReference type="Proteomes" id="UP001549106"/>
    </source>
</evidence>
<protein>
    <submittedName>
        <fullName evidence="1">Uncharacterized protein</fullName>
    </submittedName>
</protein>
<reference evidence="1 2" key="1">
    <citation type="submission" date="2024-06" db="EMBL/GenBank/DDBJ databases">
        <title>Genomic Encyclopedia of Type Strains, Phase IV (KMG-IV): sequencing the most valuable type-strain genomes for metagenomic binning, comparative biology and taxonomic classification.</title>
        <authorList>
            <person name="Goeker M."/>
        </authorList>
    </citation>
    <scope>NUCLEOTIDE SEQUENCE [LARGE SCALE GENOMIC DNA]</scope>
    <source>
        <strain evidence="1 2">DSM 29492</strain>
    </source>
</reference>
<comment type="caution">
    <text evidence="1">The sequence shown here is derived from an EMBL/GenBank/DDBJ whole genome shotgun (WGS) entry which is preliminary data.</text>
</comment>
<proteinExistence type="predicted"/>
<sequence length="50" mass="5780">MRKLALNDEILLKIEKPARYIGNEVNSVMKDPEKVDIRFAMCFPDVSEVL</sequence>